<accession>A0A392Q8J5</accession>
<evidence type="ECO:0000256" key="1">
    <source>
        <dbReference type="SAM" id="MobiDB-lite"/>
    </source>
</evidence>
<dbReference type="PANTHER" id="PTHR37258:SF1">
    <property type="entry name" value="FANTOM PROTEIN"/>
    <property type="match status" value="1"/>
</dbReference>
<keyword evidence="3" id="KW-1185">Reference proteome</keyword>
<proteinExistence type="predicted"/>
<dbReference type="Proteomes" id="UP000265520">
    <property type="component" value="Unassembled WGS sequence"/>
</dbReference>
<name>A0A392Q8J5_9FABA</name>
<feature type="non-terminal residue" evidence="2">
    <location>
        <position position="1"/>
    </location>
</feature>
<feature type="region of interest" description="Disordered" evidence="1">
    <location>
        <begin position="52"/>
        <end position="81"/>
    </location>
</feature>
<dbReference type="PANTHER" id="PTHR37258">
    <property type="entry name" value="FANTOM PROTEIN"/>
    <property type="match status" value="1"/>
</dbReference>
<sequence>HRPTITDDPPLSTVLAQLFNPSATVTLTSKKCPRKQANPKIFLASSTTTTTAGNTLATSGAVAPVEVENRGEEGDDGEEDLKGFTKSEVTVIDTSCSVWKVDKFVFRKNSVWKVRERKQKNKFFAKKKSKVTHEFDIHGIGSSK</sequence>
<dbReference type="AlphaFoldDB" id="A0A392Q8J5"/>
<protein>
    <submittedName>
        <fullName evidence="2">Uncharacterized protein</fullName>
    </submittedName>
</protein>
<evidence type="ECO:0000313" key="3">
    <source>
        <dbReference type="Proteomes" id="UP000265520"/>
    </source>
</evidence>
<feature type="compositionally biased region" description="Low complexity" evidence="1">
    <location>
        <begin position="52"/>
        <end position="61"/>
    </location>
</feature>
<comment type="caution">
    <text evidence="2">The sequence shown here is derived from an EMBL/GenBank/DDBJ whole genome shotgun (WGS) entry which is preliminary data.</text>
</comment>
<organism evidence="2 3">
    <name type="scientific">Trifolium medium</name>
    <dbReference type="NCBI Taxonomy" id="97028"/>
    <lineage>
        <taxon>Eukaryota</taxon>
        <taxon>Viridiplantae</taxon>
        <taxon>Streptophyta</taxon>
        <taxon>Embryophyta</taxon>
        <taxon>Tracheophyta</taxon>
        <taxon>Spermatophyta</taxon>
        <taxon>Magnoliopsida</taxon>
        <taxon>eudicotyledons</taxon>
        <taxon>Gunneridae</taxon>
        <taxon>Pentapetalae</taxon>
        <taxon>rosids</taxon>
        <taxon>fabids</taxon>
        <taxon>Fabales</taxon>
        <taxon>Fabaceae</taxon>
        <taxon>Papilionoideae</taxon>
        <taxon>50 kb inversion clade</taxon>
        <taxon>NPAAA clade</taxon>
        <taxon>Hologalegina</taxon>
        <taxon>IRL clade</taxon>
        <taxon>Trifolieae</taxon>
        <taxon>Trifolium</taxon>
    </lineage>
</organism>
<reference evidence="2 3" key="1">
    <citation type="journal article" date="2018" name="Front. Plant Sci.">
        <title>Red Clover (Trifolium pratense) and Zigzag Clover (T. medium) - A Picture of Genomic Similarities and Differences.</title>
        <authorList>
            <person name="Dluhosova J."/>
            <person name="Istvanek J."/>
            <person name="Nedelnik J."/>
            <person name="Repkova J."/>
        </authorList>
    </citation>
    <scope>NUCLEOTIDE SEQUENCE [LARGE SCALE GENOMIC DNA]</scope>
    <source>
        <strain evidence="3">cv. 10/8</strain>
        <tissue evidence="2">Leaf</tissue>
    </source>
</reference>
<evidence type="ECO:0000313" key="2">
    <source>
        <dbReference type="EMBL" id="MCI20169.1"/>
    </source>
</evidence>
<dbReference type="EMBL" id="LXQA010118494">
    <property type="protein sequence ID" value="MCI20169.1"/>
    <property type="molecule type" value="Genomic_DNA"/>
</dbReference>